<dbReference type="GO" id="GO:0005730">
    <property type="term" value="C:nucleolus"/>
    <property type="evidence" value="ECO:0007669"/>
    <property type="project" value="InterPro"/>
</dbReference>
<dbReference type="EMBL" id="JAFBMS010000326">
    <property type="protein sequence ID" value="KAG9331476.1"/>
    <property type="molecule type" value="Genomic_DNA"/>
</dbReference>
<evidence type="ECO:0000313" key="2">
    <source>
        <dbReference type="EMBL" id="KAG9331476.1"/>
    </source>
</evidence>
<dbReference type="Pfam" id="PF01433">
    <property type="entry name" value="Peptidase_M1"/>
    <property type="match status" value="1"/>
</dbReference>
<dbReference type="PANTHER" id="PTHR46627:SF1">
    <property type="entry name" value="AMINOPEPTIDASE O"/>
    <property type="match status" value="1"/>
</dbReference>
<evidence type="ECO:0000259" key="1">
    <source>
        <dbReference type="Pfam" id="PF01433"/>
    </source>
</evidence>
<dbReference type="Gene3D" id="1.10.390.10">
    <property type="entry name" value="Neutral Protease Domain 2"/>
    <property type="match status" value="1"/>
</dbReference>
<reference evidence="2" key="1">
    <citation type="thesis" date="2021" institute="BYU ScholarsArchive" country="Provo, UT, USA">
        <title>Applications of and Algorithms for Genome Assembly and Genomic Analyses with an Emphasis on Marine Teleosts.</title>
        <authorList>
            <person name="Pickett B.D."/>
        </authorList>
    </citation>
    <scope>NUCLEOTIDE SEQUENCE</scope>
    <source>
        <strain evidence="2">HI-2016</strain>
    </source>
</reference>
<organism evidence="2 3">
    <name type="scientific">Albula glossodonta</name>
    <name type="common">roundjaw bonefish</name>
    <dbReference type="NCBI Taxonomy" id="121402"/>
    <lineage>
        <taxon>Eukaryota</taxon>
        <taxon>Metazoa</taxon>
        <taxon>Chordata</taxon>
        <taxon>Craniata</taxon>
        <taxon>Vertebrata</taxon>
        <taxon>Euteleostomi</taxon>
        <taxon>Actinopterygii</taxon>
        <taxon>Neopterygii</taxon>
        <taxon>Teleostei</taxon>
        <taxon>Albuliformes</taxon>
        <taxon>Albulidae</taxon>
        <taxon>Albula</taxon>
    </lineage>
</organism>
<name>A0A8T2MV65_9TELE</name>
<dbReference type="Proteomes" id="UP000824540">
    <property type="component" value="Unassembled WGS sequence"/>
</dbReference>
<gene>
    <name evidence="2" type="ORF">JZ751_018876</name>
</gene>
<protein>
    <recommendedName>
        <fullName evidence="1">Peptidase M1 membrane alanine aminopeptidase domain-containing protein</fullName>
    </recommendedName>
</protein>
<evidence type="ECO:0000313" key="3">
    <source>
        <dbReference type="Proteomes" id="UP000824540"/>
    </source>
</evidence>
<dbReference type="PANTHER" id="PTHR46627">
    <property type="entry name" value="AMINOPEPTIDASE O"/>
    <property type="match status" value="1"/>
</dbReference>
<keyword evidence="3" id="KW-1185">Reference proteome</keyword>
<dbReference type="GO" id="GO:0070006">
    <property type="term" value="F:metalloaminopeptidase activity"/>
    <property type="evidence" value="ECO:0007669"/>
    <property type="project" value="InterPro"/>
</dbReference>
<dbReference type="AlphaFoldDB" id="A0A8T2MV65"/>
<sequence length="220" mass="25327">MWSASPSRTMHMELETSARTFRKGRESPHMVFLSQSVLSGDQSLCGSRLCHEIAHSWFGLAIGARDWTEEWISEGFATYLEDIIWAQEQWRLKASLRWRRLCDELRNSEEELQVLRATSCSSFWPVKSVKIAFFDFSAFLSASTMGSLFYLRQGLTIEAVYADWLDTPGIPERRRDHHYRASLPLSRSPPLSFLCLTLIMLSLPLFPHLPPSLFLCCCDL</sequence>
<accession>A0A8T2MV65</accession>
<feature type="domain" description="Peptidase M1 membrane alanine aminopeptidase" evidence="1">
    <location>
        <begin position="47"/>
        <end position="96"/>
    </location>
</feature>
<dbReference type="SUPFAM" id="SSF55486">
    <property type="entry name" value="Metalloproteases ('zincins'), catalytic domain"/>
    <property type="match status" value="1"/>
</dbReference>
<comment type="caution">
    <text evidence="2">The sequence shown here is derived from an EMBL/GenBank/DDBJ whole genome shotgun (WGS) entry which is preliminary data.</text>
</comment>
<dbReference type="InterPro" id="IPR033577">
    <property type="entry name" value="AOPep"/>
</dbReference>
<dbReference type="InterPro" id="IPR027268">
    <property type="entry name" value="Peptidase_M4/M1_CTD_sf"/>
</dbReference>
<dbReference type="GO" id="GO:0008270">
    <property type="term" value="F:zinc ion binding"/>
    <property type="evidence" value="ECO:0007669"/>
    <property type="project" value="InterPro"/>
</dbReference>
<proteinExistence type="predicted"/>
<dbReference type="OrthoDB" id="79562at2759"/>
<dbReference type="InterPro" id="IPR014782">
    <property type="entry name" value="Peptidase_M1_dom"/>
</dbReference>